<feature type="transmembrane region" description="Helical" evidence="7">
    <location>
        <begin position="197"/>
        <end position="218"/>
    </location>
</feature>
<evidence type="ECO:0000256" key="2">
    <source>
        <dbReference type="ARBA" id="ARBA00010157"/>
    </source>
</evidence>
<comment type="caution">
    <text evidence="9">The sequence shown here is derived from an EMBL/GenBank/DDBJ whole genome shotgun (WGS) entry which is preliminary data.</text>
</comment>
<feature type="transmembrane region" description="Helical" evidence="7">
    <location>
        <begin position="305"/>
        <end position="333"/>
    </location>
</feature>
<comment type="similarity">
    <text evidence="2">Belongs to the resistance-nodulation-cell division (RND) (TC 2.A.6) family. MmpL subfamily.</text>
</comment>
<evidence type="ECO:0000256" key="4">
    <source>
        <dbReference type="ARBA" id="ARBA00022692"/>
    </source>
</evidence>
<evidence type="ECO:0000256" key="1">
    <source>
        <dbReference type="ARBA" id="ARBA00004651"/>
    </source>
</evidence>
<dbReference type="RefSeq" id="WP_036158955.1">
    <property type="nucleotide sequence ID" value="NZ_AVCX01000001.1"/>
</dbReference>
<protein>
    <recommendedName>
        <fullName evidence="8">SSD domain-containing protein</fullName>
    </recommendedName>
</protein>
<feature type="transmembrane region" description="Helical" evidence="7">
    <location>
        <begin position="984"/>
        <end position="1011"/>
    </location>
</feature>
<proteinExistence type="inferred from homology"/>
<keyword evidence="6 7" id="KW-0472">Membrane</keyword>
<dbReference type="GO" id="GO:0005886">
    <property type="term" value="C:plasma membrane"/>
    <property type="evidence" value="ECO:0007669"/>
    <property type="project" value="UniProtKB-SubCell"/>
</dbReference>
<keyword evidence="4 7" id="KW-0812">Transmembrane</keyword>
<dbReference type="InterPro" id="IPR050545">
    <property type="entry name" value="Mycobact_MmpL"/>
</dbReference>
<organism evidence="9 10">
    <name type="scientific">Lysinibacillus odysseyi 34hs-1 = NBRC 100172</name>
    <dbReference type="NCBI Taxonomy" id="1220589"/>
    <lineage>
        <taxon>Bacteria</taxon>
        <taxon>Bacillati</taxon>
        <taxon>Bacillota</taxon>
        <taxon>Bacilli</taxon>
        <taxon>Bacillales</taxon>
        <taxon>Bacillaceae</taxon>
        <taxon>Lysinibacillus</taxon>
    </lineage>
</organism>
<dbReference type="AlphaFoldDB" id="A0A0A3IAX8"/>
<dbReference type="InterPro" id="IPR004869">
    <property type="entry name" value="MMPL_dom"/>
</dbReference>
<evidence type="ECO:0000256" key="5">
    <source>
        <dbReference type="ARBA" id="ARBA00022989"/>
    </source>
</evidence>
<feature type="domain" description="SSD" evidence="8">
    <location>
        <begin position="885"/>
        <end position="1010"/>
    </location>
</feature>
<feature type="transmembrane region" description="Helical" evidence="7">
    <location>
        <begin position="879"/>
        <end position="896"/>
    </location>
</feature>
<dbReference type="PROSITE" id="PS50156">
    <property type="entry name" value="SSD"/>
    <property type="match status" value="1"/>
</dbReference>
<dbReference type="STRING" id="1220589.CD32_21630"/>
<feature type="transmembrane region" description="Helical" evidence="7">
    <location>
        <begin position="354"/>
        <end position="374"/>
    </location>
</feature>
<comment type="subcellular location">
    <subcellularLocation>
        <location evidence="1">Cell membrane</location>
        <topology evidence="1">Multi-pass membrane protein</topology>
    </subcellularLocation>
</comment>
<feature type="transmembrane region" description="Helical" evidence="7">
    <location>
        <begin position="916"/>
        <end position="935"/>
    </location>
</feature>
<dbReference type="InterPro" id="IPR000731">
    <property type="entry name" value="SSD"/>
</dbReference>
<name>A0A0A3IAX8_9BACI</name>
<feature type="transmembrane region" description="Helical" evidence="7">
    <location>
        <begin position="273"/>
        <end position="293"/>
    </location>
</feature>
<feature type="transmembrane region" description="Helical" evidence="7">
    <location>
        <begin position="174"/>
        <end position="190"/>
    </location>
</feature>
<dbReference type="Gene3D" id="1.10.287.950">
    <property type="entry name" value="Methyl-accepting chemotaxis protein"/>
    <property type="match status" value="1"/>
</dbReference>
<feature type="transmembrane region" description="Helical" evidence="7">
    <location>
        <begin position="230"/>
        <end position="252"/>
    </location>
</feature>
<dbReference type="NCBIfam" id="TIGR03057">
    <property type="entry name" value="xxxLxxG_by_4"/>
    <property type="match status" value="1"/>
</dbReference>
<keyword evidence="5 7" id="KW-1133">Transmembrane helix</keyword>
<dbReference type="PANTHER" id="PTHR33406:SF6">
    <property type="entry name" value="MEMBRANE PROTEIN YDGH-RELATED"/>
    <property type="match status" value="1"/>
</dbReference>
<evidence type="ECO:0000259" key="8">
    <source>
        <dbReference type="PROSITE" id="PS50156"/>
    </source>
</evidence>
<keyword evidence="10" id="KW-1185">Reference proteome</keyword>
<evidence type="ECO:0000256" key="7">
    <source>
        <dbReference type="SAM" id="Phobius"/>
    </source>
</evidence>
<dbReference type="Proteomes" id="UP000030437">
    <property type="component" value="Unassembled WGS sequence"/>
</dbReference>
<dbReference type="eggNOG" id="COG2409">
    <property type="taxonomic scope" value="Bacteria"/>
</dbReference>
<evidence type="ECO:0000313" key="10">
    <source>
        <dbReference type="Proteomes" id="UP000030437"/>
    </source>
</evidence>
<dbReference type="Gene3D" id="1.20.1640.10">
    <property type="entry name" value="Multidrug efflux transporter AcrB transmembrane domain"/>
    <property type="match status" value="2"/>
</dbReference>
<accession>A0A0A3IAX8</accession>
<dbReference type="PANTHER" id="PTHR33406">
    <property type="entry name" value="MEMBRANE PROTEIN MJ1562-RELATED"/>
    <property type="match status" value="1"/>
</dbReference>
<feature type="transmembrane region" description="Helical" evidence="7">
    <location>
        <begin position="956"/>
        <end position="978"/>
    </location>
</feature>
<dbReference type="SUPFAM" id="SSF82866">
    <property type="entry name" value="Multidrug efflux transporter AcrB transmembrane domain"/>
    <property type="match status" value="2"/>
</dbReference>
<evidence type="ECO:0000256" key="6">
    <source>
        <dbReference type="ARBA" id="ARBA00023136"/>
    </source>
</evidence>
<reference evidence="9 10" key="1">
    <citation type="submission" date="2014-02" db="EMBL/GenBank/DDBJ databases">
        <title>Draft genome sequence of Lysinibacillus odysseyi NBRC 100172.</title>
        <authorList>
            <person name="Zhang F."/>
            <person name="Wang G."/>
            <person name="Zhang L."/>
        </authorList>
    </citation>
    <scope>NUCLEOTIDE SEQUENCE [LARGE SCALE GENOMIC DNA]</scope>
    <source>
        <strain evidence="9 10">NBRC 100172</strain>
    </source>
</reference>
<sequence length="1029" mass="111409">MKNKRTLAAVFWLAAVVVMLLVMPDLNRLVQEKGQVSLPDDLESVVGTKVLNDLMNEGKDTYSFAYVFHRDEGLTENDFTSIERVLNQLDPNKLGIVDTLFHTENEAAANQLISEDGTIVLAQLSIDKSIGTAKEAASMLRKETSDLAMDTYVTGADIVVDDFATTTQEGVKKTEVIAVIFIITILIIIFRSPIVPVISLITVGIAYAISLSIVALLTKYIDFPFSNFTQVFLVVILFGIGTDYNILLFTRFKEELGRTDHIARAISETYKTAGRTVLFSGTAVFIGFVALYFSQFSMYKATSGVAVGVLILLLVLMTLNPFFMGLLGFKLFWPIKTIQARQGNKLWAFISKFSFARPFVAILFVLILSVPFIISYTGELNYNDLIEIDDKYESKQAINLIEKHYSAGMSAPATLVIDNNTSLATNPYLKAIDELTGVIADTPGVAKVYSPTRPEGNRIEELYVNEQASTVEEGLNSAQEGVGTIQGGLNKVNERLSEKQDVSGVQRLIDGTAALQNGANQLTAALDELTNGLEQAQSGSTELSSGAGRLRDGLNTLEQGMTQLEASYSQLAAGFTQYRSYFTQVDQLIASSKQAYEGILASLNNYVQTTPDAANNEDIKTAIGIAQKGLQSLSSLDAASLSSKYDELTAGMTKANTALANAKQGLTALQQGADQLVKGANSLSTGVGSASSGADQIASNSASLSGGLSAVQNGQKQLQESLISLQADMEELRSGLGQGAEGLSEIYAGLGEANGYLEELSKKEQGTFFIPEEVLNGEFQESLNAYMTNDRTGATFNIILDVNPYTEEAMDIIRDINKRIDGYVESSALQDADVYVTGKTMSNADLQDVSQADFIRSAIIMMAGISVILWIITRSFLQTLVIDASLLLAAFASFGLTELIANNLLGYDMLSWNVPFFTYIMIVSLGVDYSIFLMMRYNETAELGRGEIVQACTQMGGVILAAAVILGGTFAALIPSGIVTLIQVAIAVIIGLVILALFIMPMFIPACLGIAQKVERMIERRKQKKLNQP</sequence>
<dbReference type="OrthoDB" id="9782006at2"/>
<feature type="transmembrane region" description="Helical" evidence="7">
    <location>
        <begin position="854"/>
        <end position="872"/>
    </location>
</feature>
<dbReference type="EMBL" id="JPVP01000060">
    <property type="protein sequence ID" value="KGR81911.1"/>
    <property type="molecule type" value="Genomic_DNA"/>
</dbReference>
<dbReference type="InterPro" id="IPR023908">
    <property type="entry name" value="xxxLxxG_rpt"/>
</dbReference>
<evidence type="ECO:0000313" key="9">
    <source>
        <dbReference type="EMBL" id="KGR81911.1"/>
    </source>
</evidence>
<dbReference type="Pfam" id="PF03176">
    <property type="entry name" value="MMPL"/>
    <property type="match status" value="2"/>
</dbReference>
<dbReference type="eggNOG" id="COG1511">
    <property type="taxonomic scope" value="Bacteria"/>
</dbReference>
<keyword evidence="3" id="KW-1003">Cell membrane</keyword>
<gene>
    <name evidence="9" type="ORF">CD32_21630</name>
</gene>
<evidence type="ECO:0000256" key="3">
    <source>
        <dbReference type="ARBA" id="ARBA00022475"/>
    </source>
</evidence>